<keyword evidence="3 6" id="KW-0812">Transmembrane</keyword>
<dbReference type="PANTHER" id="PTHR42718:SF9">
    <property type="entry name" value="MAJOR FACILITATOR SUPERFAMILY MULTIDRUG TRANSPORTER MFSC"/>
    <property type="match status" value="1"/>
</dbReference>
<keyword evidence="2" id="KW-0813">Transport</keyword>
<name>A0ABW0N691_9ACTN</name>
<evidence type="ECO:0000313" key="9">
    <source>
        <dbReference type="Proteomes" id="UP001595956"/>
    </source>
</evidence>
<proteinExistence type="predicted"/>
<dbReference type="RefSeq" id="WP_345176103.1">
    <property type="nucleotide sequence ID" value="NZ_BAABFQ010000005.1"/>
</dbReference>
<keyword evidence="4 6" id="KW-1133">Transmembrane helix</keyword>
<feature type="transmembrane region" description="Helical" evidence="6">
    <location>
        <begin position="277"/>
        <end position="297"/>
    </location>
</feature>
<evidence type="ECO:0000256" key="4">
    <source>
        <dbReference type="ARBA" id="ARBA00022989"/>
    </source>
</evidence>
<dbReference type="SUPFAM" id="SSF103473">
    <property type="entry name" value="MFS general substrate transporter"/>
    <property type="match status" value="1"/>
</dbReference>
<feature type="transmembrane region" description="Helical" evidence="6">
    <location>
        <begin position="488"/>
        <end position="509"/>
    </location>
</feature>
<feature type="transmembrane region" description="Helical" evidence="6">
    <location>
        <begin position="169"/>
        <end position="190"/>
    </location>
</feature>
<dbReference type="PROSITE" id="PS50850">
    <property type="entry name" value="MFS"/>
    <property type="match status" value="1"/>
</dbReference>
<feature type="transmembrane region" description="Helical" evidence="6">
    <location>
        <begin position="106"/>
        <end position="129"/>
    </location>
</feature>
<evidence type="ECO:0000256" key="1">
    <source>
        <dbReference type="ARBA" id="ARBA00004651"/>
    </source>
</evidence>
<dbReference type="Gene3D" id="1.20.1720.10">
    <property type="entry name" value="Multidrug resistance protein D"/>
    <property type="match status" value="1"/>
</dbReference>
<feature type="transmembrane region" description="Helical" evidence="6">
    <location>
        <begin position="82"/>
        <end position="100"/>
    </location>
</feature>
<evidence type="ECO:0000256" key="5">
    <source>
        <dbReference type="ARBA" id="ARBA00023136"/>
    </source>
</evidence>
<evidence type="ECO:0000259" key="7">
    <source>
        <dbReference type="PROSITE" id="PS50850"/>
    </source>
</evidence>
<gene>
    <name evidence="8" type="ORF">ACFPKY_16850</name>
</gene>
<feature type="transmembrane region" description="Helical" evidence="6">
    <location>
        <begin position="202"/>
        <end position="223"/>
    </location>
</feature>
<dbReference type="Proteomes" id="UP001595956">
    <property type="component" value="Unassembled WGS sequence"/>
</dbReference>
<feature type="transmembrane region" description="Helical" evidence="6">
    <location>
        <begin position="50"/>
        <end position="70"/>
    </location>
</feature>
<feature type="transmembrane region" description="Helical" evidence="6">
    <location>
        <begin position="141"/>
        <end position="163"/>
    </location>
</feature>
<comment type="subcellular location">
    <subcellularLocation>
        <location evidence="1">Cell membrane</location>
        <topology evidence="1">Multi-pass membrane protein</topology>
    </subcellularLocation>
</comment>
<keyword evidence="9" id="KW-1185">Reference proteome</keyword>
<feature type="domain" description="Major facilitator superfamily (MFS) profile" evidence="7">
    <location>
        <begin position="16"/>
        <end position="515"/>
    </location>
</feature>
<feature type="transmembrane region" description="Helical" evidence="6">
    <location>
        <begin position="361"/>
        <end position="387"/>
    </location>
</feature>
<protein>
    <submittedName>
        <fullName evidence="8">MFS transporter</fullName>
    </submittedName>
</protein>
<dbReference type="InterPro" id="IPR036259">
    <property type="entry name" value="MFS_trans_sf"/>
</dbReference>
<feature type="transmembrane region" description="Helical" evidence="6">
    <location>
        <begin position="18"/>
        <end position="38"/>
    </location>
</feature>
<dbReference type="PANTHER" id="PTHR42718">
    <property type="entry name" value="MAJOR FACILITATOR SUPERFAMILY MULTIDRUG TRANSPORTER MFSC"/>
    <property type="match status" value="1"/>
</dbReference>
<dbReference type="InterPro" id="IPR020846">
    <property type="entry name" value="MFS_dom"/>
</dbReference>
<keyword evidence="5 6" id="KW-0472">Membrane</keyword>
<feature type="transmembrane region" description="Helical" evidence="6">
    <location>
        <begin position="336"/>
        <end position="355"/>
    </location>
</feature>
<evidence type="ECO:0000313" key="8">
    <source>
        <dbReference type="EMBL" id="MFC5494783.1"/>
    </source>
</evidence>
<dbReference type="InterPro" id="IPR011701">
    <property type="entry name" value="MFS"/>
</dbReference>
<dbReference type="Gene3D" id="1.20.1250.20">
    <property type="entry name" value="MFS general substrate transporter like domains"/>
    <property type="match status" value="1"/>
</dbReference>
<feature type="transmembrane region" description="Helical" evidence="6">
    <location>
        <begin position="408"/>
        <end position="429"/>
    </location>
</feature>
<evidence type="ECO:0000256" key="3">
    <source>
        <dbReference type="ARBA" id="ARBA00022692"/>
    </source>
</evidence>
<organism evidence="8 9">
    <name type="scientific">Nocardioides caricicola</name>
    <dbReference type="NCBI Taxonomy" id="634770"/>
    <lineage>
        <taxon>Bacteria</taxon>
        <taxon>Bacillati</taxon>
        <taxon>Actinomycetota</taxon>
        <taxon>Actinomycetes</taxon>
        <taxon>Propionibacteriales</taxon>
        <taxon>Nocardioidaceae</taxon>
        <taxon>Nocardioides</taxon>
    </lineage>
</organism>
<dbReference type="CDD" id="cd17321">
    <property type="entry name" value="MFS_MMR_MDR_like"/>
    <property type="match status" value="1"/>
</dbReference>
<evidence type="ECO:0000256" key="6">
    <source>
        <dbReference type="SAM" id="Phobius"/>
    </source>
</evidence>
<accession>A0ABW0N691</accession>
<feature type="transmembrane region" description="Helical" evidence="6">
    <location>
        <begin position="303"/>
        <end position="324"/>
    </location>
</feature>
<sequence>MNQTASSTDDTGTPRQGILLAAAMFVFVIDTSFMNVSISAVVHDLDTTVSGVQSAVAIEALVSAAFILISSKVGDLFGRKRAFVTGMVFYAVGALAMVFAQSLTAIIVFWAVLGGLGASLYLPAMQSLIHGNFEGKARAKIFALVGASAAIAAAIGPLIGGFVTTVLSWRVGFLIEALIILVVLIGSRSIRDVPYAGDRSIDVVGACLSVVAMGGLVIGVLVWQEGGESVALLLAIGSAAMAGLVYWLLRRKRQGKPVLLDPTLFASQLFRTGVSQIFLQQVALGGLLIALPIYLQLVWGYNALEAGITLAPLSLTMFGVALLAGRRAGRRRASSIVRAGFVLLAASIALLVVLVPRADSGWHLVIPLMLAGAGLGLLASQLNNYALAPISEERVGEAAGVTSATGSFGLSFGLAFAGAIMLATLSISFTNMAESSDVLPPADQERVAQVLEDDAQVMSDAQLGELLVDQPEDVQDEVLSINDEARDLALQVALVVALLAALAGIAVAFRMMRLPDPAPAQADPAVGG</sequence>
<dbReference type="EMBL" id="JBHSMD010000006">
    <property type="protein sequence ID" value="MFC5494783.1"/>
    <property type="molecule type" value="Genomic_DNA"/>
</dbReference>
<evidence type="ECO:0000256" key="2">
    <source>
        <dbReference type="ARBA" id="ARBA00022448"/>
    </source>
</evidence>
<reference evidence="9" key="1">
    <citation type="journal article" date="2019" name="Int. J. Syst. Evol. Microbiol.">
        <title>The Global Catalogue of Microorganisms (GCM) 10K type strain sequencing project: providing services to taxonomists for standard genome sequencing and annotation.</title>
        <authorList>
            <consortium name="The Broad Institute Genomics Platform"/>
            <consortium name="The Broad Institute Genome Sequencing Center for Infectious Disease"/>
            <person name="Wu L."/>
            <person name="Ma J."/>
        </authorList>
    </citation>
    <scope>NUCLEOTIDE SEQUENCE [LARGE SCALE GENOMIC DNA]</scope>
    <source>
        <strain evidence="9">KACC 13778</strain>
    </source>
</reference>
<comment type="caution">
    <text evidence="8">The sequence shown here is derived from an EMBL/GenBank/DDBJ whole genome shotgun (WGS) entry which is preliminary data.</text>
</comment>
<dbReference type="Pfam" id="PF07690">
    <property type="entry name" value="MFS_1"/>
    <property type="match status" value="2"/>
</dbReference>
<feature type="transmembrane region" description="Helical" evidence="6">
    <location>
        <begin position="229"/>
        <end position="249"/>
    </location>
</feature>